<dbReference type="InterPro" id="IPR002931">
    <property type="entry name" value="Transglutaminase-like"/>
</dbReference>
<evidence type="ECO:0000259" key="2">
    <source>
        <dbReference type="SMART" id="SM00460"/>
    </source>
</evidence>
<dbReference type="Pfam" id="PF01841">
    <property type="entry name" value="Transglut_core"/>
    <property type="match status" value="1"/>
</dbReference>
<feature type="region of interest" description="Disordered" evidence="1">
    <location>
        <begin position="105"/>
        <end position="126"/>
    </location>
</feature>
<organism evidence="3 4">
    <name type="scientific">Tautonia sociabilis</name>
    <dbReference type="NCBI Taxonomy" id="2080755"/>
    <lineage>
        <taxon>Bacteria</taxon>
        <taxon>Pseudomonadati</taxon>
        <taxon>Planctomycetota</taxon>
        <taxon>Planctomycetia</taxon>
        <taxon>Isosphaerales</taxon>
        <taxon>Isosphaeraceae</taxon>
        <taxon>Tautonia</taxon>
    </lineage>
</organism>
<feature type="compositionally biased region" description="Pro residues" evidence="1">
    <location>
        <begin position="106"/>
        <end position="115"/>
    </location>
</feature>
<reference evidence="3 4" key="2">
    <citation type="submission" date="2019-01" db="EMBL/GenBank/DDBJ databases">
        <title>Tautonia sociabilis, a novel thermotolerant planctomycete of Isosphaeraceae family, isolated from a 4000 m deep subterranean habitat.</title>
        <authorList>
            <person name="Kovaleva O.L."/>
            <person name="Elcheninov A.G."/>
            <person name="Van Heerden E."/>
            <person name="Toshchakov S.V."/>
            <person name="Novikov A."/>
            <person name="Bonch-Osmolovskaya E.A."/>
            <person name="Kublanov I.V."/>
        </authorList>
    </citation>
    <scope>NUCLEOTIDE SEQUENCE [LARGE SCALE GENOMIC DNA]</scope>
    <source>
        <strain evidence="3 4">GM2012</strain>
    </source>
</reference>
<proteinExistence type="predicted"/>
<evidence type="ECO:0000313" key="4">
    <source>
        <dbReference type="Proteomes" id="UP000280296"/>
    </source>
</evidence>
<feature type="domain" description="Transglutaminase-like" evidence="2">
    <location>
        <begin position="491"/>
        <end position="553"/>
    </location>
</feature>
<name>A0A432MED5_9BACT</name>
<dbReference type="SUPFAM" id="SSF54001">
    <property type="entry name" value="Cysteine proteinases"/>
    <property type="match status" value="1"/>
</dbReference>
<gene>
    <name evidence="3" type="ORF">TsocGM_21520</name>
</gene>
<reference evidence="3 4" key="1">
    <citation type="submission" date="2018-12" db="EMBL/GenBank/DDBJ databases">
        <authorList>
            <person name="Toschakov S.V."/>
        </authorList>
    </citation>
    <scope>NUCLEOTIDE SEQUENCE [LARGE SCALE GENOMIC DNA]</scope>
    <source>
        <strain evidence="3 4">GM2012</strain>
    </source>
</reference>
<feature type="region of interest" description="Disordered" evidence="1">
    <location>
        <begin position="22"/>
        <end position="79"/>
    </location>
</feature>
<dbReference type="PANTHER" id="PTHR33490:SF3">
    <property type="entry name" value="CONSERVED INTEGRAL MEMBRANE PROTEIN"/>
    <property type="match status" value="1"/>
</dbReference>
<dbReference type="Proteomes" id="UP000280296">
    <property type="component" value="Unassembled WGS sequence"/>
</dbReference>
<protein>
    <submittedName>
        <fullName evidence="3">Transglutaminase</fullName>
    </submittedName>
</protein>
<evidence type="ECO:0000313" key="3">
    <source>
        <dbReference type="EMBL" id="RUL83770.1"/>
    </source>
</evidence>
<evidence type="ECO:0000256" key="1">
    <source>
        <dbReference type="SAM" id="MobiDB-lite"/>
    </source>
</evidence>
<keyword evidence="4" id="KW-1185">Reference proteome</keyword>
<dbReference type="PANTHER" id="PTHR33490">
    <property type="entry name" value="BLR5614 PROTEIN-RELATED"/>
    <property type="match status" value="1"/>
</dbReference>
<dbReference type="InterPro" id="IPR038765">
    <property type="entry name" value="Papain-like_cys_pep_sf"/>
</dbReference>
<accession>A0A432MED5</accession>
<dbReference type="EMBL" id="RYZH01000056">
    <property type="protein sequence ID" value="RUL83770.1"/>
    <property type="molecule type" value="Genomic_DNA"/>
</dbReference>
<comment type="caution">
    <text evidence="3">The sequence shown here is derived from an EMBL/GenBank/DDBJ whole genome shotgun (WGS) entry which is preliminary data.</text>
</comment>
<dbReference type="Gene3D" id="3.10.620.30">
    <property type="match status" value="1"/>
</dbReference>
<dbReference type="AlphaFoldDB" id="A0A432MED5"/>
<dbReference type="SMART" id="SM00460">
    <property type="entry name" value="TGc"/>
    <property type="match status" value="1"/>
</dbReference>
<sequence length="597" mass="64448">MSPVDWPDRFGLPPHRGWTIVGARRRRSNGPGPGRIDAPPIADPTSPRGPIGHRSAVPPHAGSIRIRSRTEPFPKRIPPMRGTQLASRRLSAAVVAALALLLGSVPPTPAAPSPRPQEASEADRPRAREAWDAVYIAGRKVGHIHLRVEPVRAADGRELLRVQVDSQLKIKRLNDDVTIATRYGTIETLDGQVLRLDARSLVGPNETRVSGDAVNGVLPLTLEAGGQRRRVELPWPDDVRGPYGPELSLSHEPMQPGQRREVKTFIPDLNQVGLTVMEARGMEDVELGGGVTMSLLRVDATVFGPDGEPLPGMKATYWADADGQIFKSRTEAFGGIVTYRTTKQGATAPGGGAFDIVQASIVPVSRRLSNPAASRSAIYRVSLSGDDRPEDIFPADSRQSIRRGADGSILLQVRTSGPQDGPAGRDSVEPEYLAANPMINSEDPQVVSLTRRAIAQAGPDPWSRAVAITHWVADNLREKNFETAFATAKDVARDLSGDCSEHAVLTAAMCRAAGIPSRVVIGLLYAEQLGGFGFHMWNEVYVNNRWVAVDAALNQTDVDATHLKLNATSLDGVSPYAQFLDVVRVFSSLSLDPIQVN</sequence>